<dbReference type="AlphaFoldDB" id="A0A849I2N0"/>
<name>A0A849I2N0_9HYPH</name>
<accession>A0A849I2N0</accession>
<evidence type="ECO:0000313" key="1">
    <source>
        <dbReference type="EMBL" id="NNM73642.1"/>
    </source>
</evidence>
<dbReference type="Pfam" id="PF13430">
    <property type="entry name" value="DUF4112"/>
    <property type="match status" value="1"/>
</dbReference>
<evidence type="ECO:0000313" key="2">
    <source>
        <dbReference type="Proteomes" id="UP000564885"/>
    </source>
</evidence>
<organism evidence="1 2">
    <name type="scientific">Enterovirga aerilata</name>
    <dbReference type="NCBI Taxonomy" id="2730920"/>
    <lineage>
        <taxon>Bacteria</taxon>
        <taxon>Pseudomonadati</taxon>
        <taxon>Pseudomonadota</taxon>
        <taxon>Alphaproteobacteria</taxon>
        <taxon>Hyphomicrobiales</taxon>
        <taxon>Methylobacteriaceae</taxon>
        <taxon>Enterovirga</taxon>
    </lineage>
</organism>
<dbReference type="PANTHER" id="PTHR35519:SF2">
    <property type="entry name" value="PH DOMAIN PROTEIN"/>
    <property type="match status" value="1"/>
</dbReference>
<dbReference type="Proteomes" id="UP000564885">
    <property type="component" value="Unassembled WGS sequence"/>
</dbReference>
<dbReference type="RefSeq" id="WP_171219141.1">
    <property type="nucleotide sequence ID" value="NZ_JABEPP010000004.1"/>
</dbReference>
<proteinExistence type="predicted"/>
<comment type="caution">
    <text evidence="1">The sequence shown here is derived from an EMBL/GenBank/DDBJ whole genome shotgun (WGS) entry which is preliminary data.</text>
</comment>
<protein>
    <submittedName>
        <fullName evidence="1">DUF4112 domain-containing protein</fullName>
    </submittedName>
</protein>
<gene>
    <name evidence="1" type="ORF">HJG44_14735</name>
</gene>
<dbReference type="PANTHER" id="PTHR35519">
    <property type="entry name" value="MEMBRANE PROTEINS"/>
    <property type="match status" value="1"/>
</dbReference>
<keyword evidence="2" id="KW-1185">Reference proteome</keyword>
<reference evidence="1 2" key="1">
    <citation type="submission" date="2020-04" db="EMBL/GenBank/DDBJ databases">
        <title>Enterovirga sp. isolate from soil.</title>
        <authorList>
            <person name="Chea S."/>
            <person name="Kim D.-U."/>
        </authorList>
    </citation>
    <scope>NUCLEOTIDE SEQUENCE [LARGE SCALE GENOMIC DNA]</scope>
    <source>
        <strain evidence="1 2">DB1703</strain>
    </source>
</reference>
<dbReference type="EMBL" id="JABEPP010000004">
    <property type="protein sequence ID" value="NNM73642.1"/>
    <property type="molecule type" value="Genomic_DNA"/>
</dbReference>
<dbReference type="InterPro" id="IPR025187">
    <property type="entry name" value="DUF4112"/>
</dbReference>
<sequence length="150" mass="16354">MAVSQTAMFEAVETVSPSRSDRLARLDALANLMDSALLVPGTRIRIGLDSVIGLVPGIGDLASALISSYIIWEARQLGLPRWKIARMAANVALDTTVGAIPVVGDVLDVFYKSNRRNLKILRDHLAREGRNRVGGDEVIEADYTVVRRGR</sequence>